<evidence type="ECO:0000313" key="4">
    <source>
        <dbReference type="Proteomes" id="UP000460435"/>
    </source>
</evidence>
<sequence>MSEECGRIELDRAVNSIRVGHRHRHEMGDLDGLAASISQRGLLQPITISPDGVLVCGARRLAAVKQLGWRRVNVWVRSGISSKLEELLAEQDENMMRKPLTPTEAATLYQELKAILADDAARRRRATQFGARTQRSSSSGPATVAAPSGDARVLAAHTITGRKSYTSLERISEMQRIAEDTALPPSVRAYAKAEIKALDSDRNVARHFAATKAAVGTARAVQLTSPVRTPPAPRRHRLRAFRLLLNDVSDWTTHYDPGEIGRGLTDDEWVNFEAVVAATVAFAERARKARTAAAGSQK</sequence>
<dbReference type="InterPro" id="IPR036086">
    <property type="entry name" value="ParB/Sulfiredoxin_sf"/>
</dbReference>
<dbReference type="PANTHER" id="PTHR33375:SF1">
    <property type="entry name" value="CHROMOSOME-PARTITIONING PROTEIN PARB-RELATED"/>
    <property type="match status" value="1"/>
</dbReference>
<organism evidence="3 4">
    <name type="scientific">Phytoactinopolyspora mesophila</name>
    <dbReference type="NCBI Taxonomy" id="2650750"/>
    <lineage>
        <taxon>Bacteria</taxon>
        <taxon>Bacillati</taxon>
        <taxon>Actinomycetota</taxon>
        <taxon>Actinomycetes</taxon>
        <taxon>Jiangellales</taxon>
        <taxon>Jiangellaceae</taxon>
        <taxon>Phytoactinopolyspora</taxon>
    </lineage>
</organism>
<comment type="caution">
    <text evidence="3">The sequence shown here is derived from an EMBL/GenBank/DDBJ whole genome shotgun (WGS) entry which is preliminary data.</text>
</comment>
<gene>
    <name evidence="3" type="ORF">F7O44_09160</name>
</gene>
<dbReference type="InterPro" id="IPR050336">
    <property type="entry name" value="Chromosome_partition/occlusion"/>
</dbReference>
<name>A0A7K3M1Q8_9ACTN</name>
<evidence type="ECO:0000313" key="3">
    <source>
        <dbReference type="EMBL" id="NDL57236.1"/>
    </source>
</evidence>
<dbReference type="PANTHER" id="PTHR33375">
    <property type="entry name" value="CHROMOSOME-PARTITIONING PROTEIN PARB-RELATED"/>
    <property type="match status" value="1"/>
</dbReference>
<dbReference type="AlphaFoldDB" id="A0A7K3M1Q8"/>
<feature type="compositionally biased region" description="Polar residues" evidence="1">
    <location>
        <begin position="130"/>
        <end position="141"/>
    </location>
</feature>
<proteinExistence type="predicted"/>
<dbReference type="Gene3D" id="3.90.1530.30">
    <property type="match status" value="1"/>
</dbReference>
<dbReference type="Pfam" id="PF02195">
    <property type="entry name" value="ParB_N"/>
    <property type="match status" value="1"/>
</dbReference>
<feature type="domain" description="ParB-like N-terminal" evidence="2">
    <location>
        <begin position="10"/>
        <end position="95"/>
    </location>
</feature>
<dbReference type="Proteomes" id="UP000460435">
    <property type="component" value="Unassembled WGS sequence"/>
</dbReference>
<dbReference type="GO" id="GO:0045881">
    <property type="term" value="P:positive regulation of sporulation resulting in formation of a cellular spore"/>
    <property type="evidence" value="ECO:0007669"/>
    <property type="project" value="TreeGrafter"/>
</dbReference>
<protein>
    <recommendedName>
        <fullName evidence="2">ParB-like N-terminal domain-containing protein</fullName>
    </recommendedName>
</protein>
<dbReference type="GO" id="GO:0005694">
    <property type="term" value="C:chromosome"/>
    <property type="evidence" value="ECO:0007669"/>
    <property type="project" value="TreeGrafter"/>
</dbReference>
<dbReference type="InterPro" id="IPR003115">
    <property type="entry name" value="ParB_N"/>
</dbReference>
<feature type="region of interest" description="Disordered" evidence="1">
    <location>
        <begin position="126"/>
        <end position="147"/>
    </location>
</feature>
<accession>A0A7K3M1Q8</accession>
<dbReference type="GO" id="GO:0007059">
    <property type="term" value="P:chromosome segregation"/>
    <property type="evidence" value="ECO:0007669"/>
    <property type="project" value="TreeGrafter"/>
</dbReference>
<dbReference type="RefSeq" id="WP_162449895.1">
    <property type="nucleotide sequence ID" value="NZ_WLZY01000002.1"/>
</dbReference>
<reference evidence="3 4" key="1">
    <citation type="submission" date="2019-11" db="EMBL/GenBank/DDBJ databases">
        <authorList>
            <person name="Li X.-J."/>
            <person name="Feng X.-M."/>
        </authorList>
    </citation>
    <scope>NUCLEOTIDE SEQUENCE [LARGE SCALE GENOMIC DNA]</scope>
    <source>
        <strain evidence="3 4">XMNu-373</strain>
    </source>
</reference>
<dbReference type="SMART" id="SM00470">
    <property type="entry name" value="ParB"/>
    <property type="match status" value="1"/>
</dbReference>
<dbReference type="SUPFAM" id="SSF110849">
    <property type="entry name" value="ParB/Sulfiredoxin"/>
    <property type="match status" value="1"/>
</dbReference>
<dbReference type="EMBL" id="WLZY01000002">
    <property type="protein sequence ID" value="NDL57236.1"/>
    <property type="molecule type" value="Genomic_DNA"/>
</dbReference>
<keyword evidence="4" id="KW-1185">Reference proteome</keyword>
<evidence type="ECO:0000259" key="2">
    <source>
        <dbReference type="SMART" id="SM00470"/>
    </source>
</evidence>
<evidence type="ECO:0000256" key="1">
    <source>
        <dbReference type="SAM" id="MobiDB-lite"/>
    </source>
</evidence>